<feature type="chain" id="PRO_5010807515" description="protein-serine/threonine phosphatase" evidence="7">
    <location>
        <begin position="24"/>
        <end position="368"/>
    </location>
</feature>
<keyword evidence="2" id="KW-0378">Hydrolase</keyword>
<evidence type="ECO:0000256" key="1">
    <source>
        <dbReference type="ARBA" id="ARBA00013081"/>
    </source>
</evidence>
<dbReference type="PANTHER" id="PTHR13832:SF301">
    <property type="entry name" value="PROTEIN PHOSPHATASE 2C 29"/>
    <property type="match status" value="1"/>
</dbReference>
<name>A0A1D6NRQ9_MAIZE</name>
<protein>
    <recommendedName>
        <fullName evidence="1">protein-serine/threonine phosphatase</fullName>
        <ecNumber evidence="1">3.1.3.16</ecNumber>
    </recommendedName>
</protein>
<dbReference type="InParanoid" id="A0A1D6NRQ9"/>
<dbReference type="PANTHER" id="PTHR13832">
    <property type="entry name" value="PROTEIN PHOSPHATASE 2C"/>
    <property type="match status" value="1"/>
</dbReference>
<organism evidence="8">
    <name type="scientific">Zea mays</name>
    <name type="common">Maize</name>
    <dbReference type="NCBI Taxonomy" id="4577"/>
    <lineage>
        <taxon>Eukaryota</taxon>
        <taxon>Viridiplantae</taxon>
        <taxon>Streptophyta</taxon>
        <taxon>Embryophyta</taxon>
        <taxon>Tracheophyta</taxon>
        <taxon>Spermatophyta</taxon>
        <taxon>Magnoliopsida</taxon>
        <taxon>Liliopsida</taxon>
        <taxon>Poales</taxon>
        <taxon>Poaceae</taxon>
        <taxon>PACMAD clade</taxon>
        <taxon>Panicoideae</taxon>
        <taxon>Andropogonodae</taxon>
        <taxon>Andropogoneae</taxon>
        <taxon>Tripsacinae</taxon>
        <taxon>Zea</taxon>
    </lineage>
</organism>
<evidence type="ECO:0000256" key="3">
    <source>
        <dbReference type="ARBA" id="ARBA00022912"/>
    </source>
</evidence>
<feature type="region of interest" description="Disordered" evidence="6">
    <location>
        <begin position="57"/>
        <end position="82"/>
    </location>
</feature>
<dbReference type="EC" id="3.1.3.16" evidence="1"/>
<gene>
    <name evidence="8" type="ORF">ZEAMMB73_Zm00001d044834</name>
</gene>
<dbReference type="Gene3D" id="3.60.40.10">
    <property type="entry name" value="PPM-type phosphatase domain"/>
    <property type="match status" value="1"/>
</dbReference>
<feature type="signal peptide" evidence="7">
    <location>
        <begin position="1"/>
        <end position="23"/>
    </location>
</feature>
<dbReference type="InterPro" id="IPR015655">
    <property type="entry name" value="PP2C"/>
</dbReference>
<keyword evidence="3" id="KW-0904">Protein phosphatase</keyword>
<evidence type="ECO:0000256" key="2">
    <source>
        <dbReference type="ARBA" id="ARBA00022801"/>
    </source>
</evidence>
<evidence type="ECO:0000256" key="6">
    <source>
        <dbReference type="SAM" id="MobiDB-lite"/>
    </source>
</evidence>
<evidence type="ECO:0000313" key="8">
    <source>
        <dbReference type="EMBL" id="AQL00970.1"/>
    </source>
</evidence>
<dbReference type="Pfam" id="PF00481">
    <property type="entry name" value="PP2C"/>
    <property type="match status" value="1"/>
</dbReference>
<comment type="catalytic activity">
    <reaction evidence="4">
        <text>O-phospho-L-seryl-[protein] + H2O = L-seryl-[protein] + phosphate</text>
        <dbReference type="Rhea" id="RHEA:20629"/>
        <dbReference type="Rhea" id="RHEA-COMP:9863"/>
        <dbReference type="Rhea" id="RHEA-COMP:11604"/>
        <dbReference type="ChEBI" id="CHEBI:15377"/>
        <dbReference type="ChEBI" id="CHEBI:29999"/>
        <dbReference type="ChEBI" id="CHEBI:43474"/>
        <dbReference type="ChEBI" id="CHEBI:83421"/>
        <dbReference type="EC" id="3.1.3.16"/>
    </reaction>
</comment>
<evidence type="ECO:0000256" key="5">
    <source>
        <dbReference type="ARBA" id="ARBA00048336"/>
    </source>
</evidence>
<feature type="compositionally biased region" description="Low complexity" evidence="6">
    <location>
        <begin position="57"/>
        <end position="81"/>
    </location>
</feature>
<evidence type="ECO:0000256" key="7">
    <source>
        <dbReference type="SAM" id="SignalP"/>
    </source>
</evidence>
<dbReference type="STRING" id="4577.A0A1D6NRQ9"/>
<reference evidence="8" key="1">
    <citation type="submission" date="2015-12" db="EMBL/GenBank/DDBJ databases">
        <title>Update maize B73 reference genome by single molecule sequencing technologies.</title>
        <authorList>
            <consortium name="Maize Genome Sequencing Project"/>
            <person name="Ware D."/>
        </authorList>
    </citation>
    <scope>NUCLEOTIDE SEQUENCE</scope>
    <source>
        <tissue evidence="8">Seedling</tissue>
    </source>
</reference>
<dbReference type="InterPro" id="IPR001932">
    <property type="entry name" value="PPM-type_phosphatase-like_dom"/>
</dbReference>
<dbReference type="EMBL" id="CM000785">
    <property type="protein sequence ID" value="AQL00970.1"/>
    <property type="molecule type" value="Genomic_DNA"/>
</dbReference>
<dbReference type="GO" id="GO:0004722">
    <property type="term" value="F:protein serine/threonine phosphatase activity"/>
    <property type="evidence" value="ECO:0007669"/>
    <property type="project" value="UniProtKB-EC"/>
</dbReference>
<evidence type="ECO:0000256" key="4">
    <source>
        <dbReference type="ARBA" id="ARBA00047761"/>
    </source>
</evidence>
<dbReference type="InterPro" id="IPR036457">
    <property type="entry name" value="PPM-type-like_dom_sf"/>
</dbReference>
<dbReference type="ExpressionAtlas" id="A0A1D6NRQ9">
    <property type="expression patterns" value="baseline and differential"/>
</dbReference>
<dbReference type="AlphaFoldDB" id="A0A1D6NRQ9"/>
<proteinExistence type="predicted"/>
<sequence length="368" mass="40257">MRKSWRSLASALLAAALAITVAALRPVTEHADAKGPPPLWFGLGAFKVALFANLQTRGRTGAPRRTPRPTASWPPSSTPRTQGVSWATVFGNHDDMAVERPPVWFSPDGVPPLRWPPGPGSGCGLQGTPQTDLVAAETGANRGRTTAPGRTRSTWLSPRISAGFSSASMTASTAPEAPDFLIANLYRFLLRELRGIFYKEADPKSKRLWQFLADGEDEDSELDFSGSGRFALSLARLKEQRHPLWALVAAAGDGQSGRECGVKRLTAAPAVRDHRARWDDEDWLIGSMWVEDIGVGLETETRIPGYLAIGLEALQLSTDHSTSIEEEVQRIRREHLDDDQCVVNDRVKGRLTVTRAFGAGYLKQVKRL</sequence>
<keyword evidence="7" id="KW-0732">Signal</keyword>
<accession>A0A1D6NRQ9</accession>
<comment type="catalytic activity">
    <reaction evidence="5">
        <text>O-phospho-L-threonyl-[protein] + H2O = L-threonyl-[protein] + phosphate</text>
        <dbReference type="Rhea" id="RHEA:47004"/>
        <dbReference type="Rhea" id="RHEA-COMP:11060"/>
        <dbReference type="Rhea" id="RHEA-COMP:11605"/>
        <dbReference type="ChEBI" id="CHEBI:15377"/>
        <dbReference type="ChEBI" id="CHEBI:30013"/>
        <dbReference type="ChEBI" id="CHEBI:43474"/>
        <dbReference type="ChEBI" id="CHEBI:61977"/>
        <dbReference type="EC" id="3.1.3.16"/>
    </reaction>
</comment>
<dbReference type="SUPFAM" id="SSF81606">
    <property type="entry name" value="PP2C-like"/>
    <property type="match status" value="1"/>
</dbReference>